<comment type="caution">
    <text evidence="2">The sequence shown here is derived from an EMBL/GenBank/DDBJ whole genome shotgun (WGS) entry which is preliminary data.</text>
</comment>
<evidence type="ECO:0000256" key="1">
    <source>
        <dbReference type="SAM" id="MobiDB-lite"/>
    </source>
</evidence>
<accession>A0AAJ0BAS2</accession>
<name>A0AAJ0BAS2_9PEZI</name>
<organism evidence="2 3">
    <name type="scientific">Echria macrotheca</name>
    <dbReference type="NCBI Taxonomy" id="438768"/>
    <lineage>
        <taxon>Eukaryota</taxon>
        <taxon>Fungi</taxon>
        <taxon>Dikarya</taxon>
        <taxon>Ascomycota</taxon>
        <taxon>Pezizomycotina</taxon>
        <taxon>Sordariomycetes</taxon>
        <taxon>Sordariomycetidae</taxon>
        <taxon>Sordariales</taxon>
        <taxon>Schizotheciaceae</taxon>
        <taxon>Echria</taxon>
    </lineage>
</organism>
<feature type="compositionally biased region" description="Basic residues" evidence="1">
    <location>
        <begin position="191"/>
        <end position="200"/>
    </location>
</feature>
<protein>
    <submittedName>
        <fullName evidence="2">Uncharacterized protein</fullName>
    </submittedName>
</protein>
<feature type="compositionally biased region" description="Basic and acidic residues" evidence="1">
    <location>
        <begin position="230"/>
        <end position="241"/>
    </location>
</feature>
<feature type="compositionally biased region" description="Basic and acidic residues" evidence="1">
    <location>
        <begin position="208"/>
        <end position="218"/>
    </location>
</feature>
<evidence type="ECO:0000313" key="3">
    <source>
        <dbReference type="Proteomes" id="UP001239445"/>
    </source>
</evidence>
<dbReference type="Proteomes" id="UP001239445">
    <property type="component" value="Unassembled WGS sequence"/>
</dbReference>
<keyword evidence="3" id="KW-1185">Reference proteome</keyword>
<reference evidence="2" key="1">
    <citation type="submission" date="2023-06" db="EMBL/GenBank/DDBJ databases">
        <title>Genome-scale phylogeny and comparative genomics of the fungal order Sordariales.</title>
        <authorList>
            <consortium name="Lawrence Berkeley National Laboratory"/>
            <person name="Hensen N."/>
            <person name="Bonometti L."/>
            <person name="Westerberg I."/>
            <person name="Brannstrom I.O."/>
            <person name="Guillou S."/>
            <person name="Cros-Aarteil S."/>
            <person name="Calhoun S."/>
            <person name="Haridas S."/>
            <person name="Kuo A."/>
            <person name="Mondo S."/>
            <person name="Pangilinan J."/>
            <person name="Riley R."/>
            <person name="Labutti K."/>
            <person name="Andreopoulos B."/>
            <person name="Lipzen A."/>
            <person name="Chen C."/>
            <person name="Yanf M."/>
            <person name="Daum C."/>
            <person name="Ng V."/>
            <person name="Clum A."/>
            <person name="Steindorff A."/>
            <person name="Ohm R."/>
            <person name="Martin F."/>
            <person name="Silar P."/>
            <person name="Natvig D."/>
            <person name="Lalanne C."/>
            <person name="Gautier V."/>
            <person name="Ament-Velasquez S.L."/>
            <person name="Kruys A."/>
            <person name="Hutchinson M.I."/>
            <person name="Powell A.J."/>
            <person name="Barry K."/>
            <person name="Miller A.N."/>
            <person name="Grigoriev I.V."/>
            <person name="Debuchy R."/>
            <person name="Gladieux P."/>
            <person name="Thoren M.H."/>
            <person name="Johannesson H."/>
        </authorList>
    </citation>
    <scope>NUCLEOTIDE SEQUENCE</scope>
    <source>
        <strain evidence="2">PSN4</strain>
    </source>
</reference>
<feature type="compositionally biased region" description="Polar residues" evidence="1">
    <location>
        <begin position="89"/>
        <end position="101"/>
    </location>
</feature>
<dbReference type="EMBL" id="MU839835">
    <property type="protein sequence ID" value="KAK1754824.1"/>
    <property type="molecule type" value="Genomic_DNA"/>
</dbReference>
<gene>
    <name evidence="2" type="ORF">QBC47DRAFT_403231</name>
</gene>
<feature type="compositionally biased region" description="Polar residues" evidence="1">
    <location>
        <begin position="171"/>
        <end position="183"/>
    </location>
</feature>
<sequence>MSLPATLSKSTALRSIILKVKPAPTSLSERRALLRVLKKHGEIDVFLKLRDPLSYVSITRQADVASKLVAKSPLQFDVDSEPAVRLPSSRPSPNDNQPSATVKKTFTVHVFSGEKFPHFRLIEESPLFGPWPDERSPFDKTAFQHDGLIATTLRTAVPKDMAAIALRDWETGTTPPTAKTSPQDYVAARKEKQRLRKKPGRTLGLGTKQDDAAGRASDHAPGGDLAQPEVKSKKETRDGVRVEASAFRKPPARRSR</sequence>
<proteinExistence type="predicted"/>
<evidence type="ECO:0000313" key="2">
    <source>
        <dbReference type="EMBL" id="KAK1754824.1"/>
    </source>
</evidence>
<feature type="region of interest" description="Disordered" evidence="1">
    <location>
        <begin position="171"/>
        <end position="256"/>
    </location>
</feature>
<dbReference type="AlphaFoldDB" id="A0AAJ0BAS2"/>
<feature type="region of interest" description="Disordered" evidence="1">
    <location>
        <begin position="80"/>
        <end position="101"/>
    </location>
</feature>